<dbReference type="PROSITE" id="PS51755">
    <property type="entry name" value="OMPR_PHOB"/>
    <property type="match status" value="1"/>
</dbReference>
<dbReference type="AlphaFoldDB" id="A0A1B7LHQ5"/>
<proteinExistence type="predicted"/>
<dbReference type="PANTHER" id="PTHR48111:SF1">
    <property type="entry name" value="TWO-COMPONENT RESPONSE REGULATOR ORR33"/>
    <property type="match status" value="1"/>
</dbReference>
<sequence length="228" mass="25631">MGLKTVFIVDDDLNTCKLVRQYLRQEGFAVEIFGSVSAVEERLKTGFPDMFVLDIMLPGEDGLAFCRRIRAGNRVPIIFISARGDELDRVLGLDLGGDDYLAKPFSPRELVARVKAVFRRAGTAGEQVPEALAVNDLRIMPGERRVVVSGREVDFTPKEFELLHLLLRNPGRAFSREQLLDAVWGYDYVGDVRAVDDLVKRVRKKLRERGSPVEIATVWGYGYKLSGE</sequence>
<feature type="modified residue" description="4-aspartylphosphate" evidence="8">
    <location>
        <position position="54"/>
    </location>
</feature>
<keyword evidence="5 9" id="KW-0238">DNA-binding</keyword>
<dbReference type="FunFam" id="1.10.10.10:FF:000018">
    <property type="entry name" value="DNA-binding response regulator ResD"/>
    <property type="match status" value="1"/>
</dbReference>
<feature type="DNA-binding region" description="OmpR/PhoB-type" evidence="9">
    <location>
        <begin position="129"/>
        <end position="227"/>
    </location>
</feature>
<keyword evidence="2 8" id="KW-0597">Phosphoprotein</keyword>
<dbReference type="InterPro" id="IPR039420">
    <property type="entry name" value="WalR-like"/>
</dbReference>
<dbReference type="Pfam" id="PF00486">
    <property type="entry name" value="Trans_reg_C"/>
    <property type="match status" value="1"/>
</dbReference>
<dbReference type="SUPFAM" id="SSF52172">
    <property type="entry name" value="CheY-like"/>
    <property type="match status" value="1"/>
</dbReference>
<comment type="caution">
    <text evidence="12">The sequence shown here is derived from an EMBL/GenBank/DDBJ whole genome shotgun (WGS) entry which is preliminary data.</text>
</comment>
<evidence type="ECO:0000256" key="2">
    <source>
        <dbReference type="ARBA" id="ARBA00022553"/>
    </source>
</evidence>
<name>A0A1B7LHQ5_9FIRM</name>
<evidence type="ECO:0000313" key="12">
    <source>
        <dbReference type="EMBL" id="OAT85830.1"/>
    </source>
</evidence>
<evidence type="ECO:0000313" key="13">
    <source>
        <dbReference type="Proteomes" id="UP000078532"/>
    </source>
</evidence>
<dbReference type="PROSITE" id="PS50110">
    <property type="entry name" value="RESPONSE_REGULATORY"/>
    <property type="match status" value="1"/>
</dbReference>
<dbReference type="SMART" id="SM00448">
    <property type="entry name" value="REC"/>
    <property type="match status" value="1"/>
</dbReference>
<feature type="domain" description="OmpR/PhoB-type" evidence="11">
    <location>
        <begin position="129"/>
        <end position="227"/>
    </location>
</feature>
<dbReference type="GO" id="GO:0005829">
    <property type="term" value="C:cytosol"/>
    <property type="evidence" value="ECO:0007669"/>
    <property type="project" value="TreeGrafter"/>
</dbReference>
<dbReference type="CDD" id="cd00383">
    <property type="entry name" value="trans_reg_C"/>
    <property type="match status" value="1"/>
</dbReference>
<protein>
    <recommendedName>
        <fullName evidence="1">Stage 0 sporulation protein A homolog</fullName>
    </recommendedName>
</protein>
<gene>
    <name evidence="12" type="ORF">A6M21_04950</name>
</gene>
<evidence type="ECO:0000259" key="10">
    <source>
        <dbReference type="PROSITE" id="PS50110"/>
    </source>
</evidence>
<dbReference type="SUPFAM" id="SSF46894">
    <property type="entry name" value="C-terminal effector domain of the bipartite response regulators"/>
    <property type="match status" value="1"/>
</dbReference>
<keyword evidence="13" id="KW-1185">Reference proteome</keyword>
<evidence type="ECO:0000256" key="9">
    <source>
        <dbReference type="PROSITE-ProRule" id="PRU01091"/>
    </source>
</evidence>
<dbReference type="Gene3D" id="3.40.50.2300">
    <property type="match status" value="1"/>
</dbReference>
<evidence type="ECO:0000256" key="6">
    <source>
        <dbReference type="ARBA" id="ARBA00023163"/>
    </source>
</evidence>
<dbReference type="GO" id="GO:0000156">
    <property type="term" value="F:phosphorelay response regulator activity"/>
    <property type="evidence" value="ECO:0007669"/>
    <property type="project" value="TreeGrafter"/>
</dbReference>
<feature type="domain" description="Response regulatory" evidence="10">
    <location>
        <begin position="5"/>
        <end position="118"/>
    </location>
</feature>
<evidence type="ECO:0000259" key="11">
    <source>
        <dbReference type="PROSITE" id="PS51755"/>
    </source>
</evidence>
<dbReference type="STRING" id="1838280.A6M21_04950"/>
<dbReference type="InterPro" id="IPR001789">
    <property type="entry name" value="Sig_transdc_resp-reg_receiver"/>
</dbReference>
<keyword evidence="6" id="KW-0804">Transcription</keyword>
<dbReference type="PANTHER" id="PTHR48111">
    <property type="entry name" value="REGULATOR OF RPOS"/>
    <property type="match status" value="1"/>
</dbReference>
<keyword evidence="4" id="KW-0805">Transcription regulation</keyword>
<dbReference type="SMART" id="SM00862">
    <property type="entry name" value="Trans_reg_C"/>
    <property type="match status" value="1"/>
</dbReference>
<dbReference type="InterPro" id="IPR036388">
    <property type="entry name" value="WH-like_DNA-bd_sf"/>
</dbReference>
<dbReference type="Pfam" id="PF00072">
    <property type="entry name" value="Response_reg"/>
    <property type="match status" value="1"/>
</dbReference>
<dbReference type="InterPro" id="IPR016032">
    <property type="entry name" value="Sig_transdc_resp-reg_C-effctor"/>
</dbReference>
<evidence type="ECO:0000256" key="4">
    <source>
        <dbReference type="ARBA" id="ARBA00023015"/>
    </source>
</evidence>
<dbReference type="Gene3D" id="6.10.250.690">
    <property type="match status" value="1"/>
</dbReference>
<evidence type="ECO:0000256" key="3">
    <source>
        <dbReference type="ARBA" id="ARBA00023012"/>
    </source>
</evidence>
<evidence type="ECO:0000256" key="5">
    <source>
        <dbReference type="ARBA" id="ARBA00023125"/>
    </source>
</evidence>
<dbReference type="GO" id="GO:0032993">
    <property type="term" value="C:protein-DNA complex"/>
    <property type="evidence" value="ECO:0007669"/>
    <property type="project" value="TreeGrafter"/>
</dbReference>
<dbReference type="GO" id="GO:0000976">
    <property type="term" value="F:transcription cis-regulatory region binding"/>
    <property type="evidence" value="ECO:0007669"/>
    <property type="project" value="TreeGrafter"/>
</dbReference>
<dbReference type="EMBL" id="LYVF01000047">
    <property type="protein sequence ID" value="OAT85830.1"/>
    <property type="molecule type" value="Genomic_DNA"/>
</dbReference>
<reference evidence="12 13" key="1">
    <citation type="submission" date="2016-04" db="EMBL/GenBank/DDBJ databases">
        <authorList>
            <person name="Evans L.H."/>
            <person name="Alamgir A."/>
            <person name="Owens N."/>
            <person name="Weber N.D."/>
            <person name="Virtaneva K."/>
            <person name="Barbian K."/>
            <person name="Babar A."/>
            <person name="Rosenke K."/>
        </authorList>
    </citation>
    <scope>NUCLEOTIDE SEQUENCE [LARGE SCALE GENOMIC DNA]</scope>
    <source>
        <strain evidence="12 13">LMa1</strain>
    </source>
</reference>
<dbReference type="Proteomes" id="UP000078532">
    <property type="component" value="Unassembled WGS sequence"/>
</dbReference>
<dbReference type="InterPro" id="IPR011006">
    <property type="entry name" value="CheY-like_superfamily"/>
</dbReference>
<evidence type="ECO:0000256" key="1">
    <source>
        <dbReference type="ARBA" id="ARBA00018672"/>
    </source>
</evidence>
<evidence type="ECO:0000256" key="8">
    <source>
        <dbReference type="PROSITE-ProRule" id="PRU00169"/>
    </source>
</evidence>
<dbReference type="InterPro" id="IPR001867">
    <property type="entry name" value="OmpR/PhoB-type_DNA-bd"/>
</dbReference>
<organism evidence="12 13">
    <name type="scientific">Desulfotomaculum copahuensis</name>
    <dbReference type="NCBI Taxonomy" id="1838280"/>
    <lineage>
        <taxon>Bacteria</taxon>
        <taxon>Bacillati</taxon>
        <taxon>Bacillota</taxon>
        <taxon>Clostridia</taxon>
        <taxon>Eubacteriales</taxon>
        <taxon>Desulfotomaculaceae</taxon>
        <taxon>Desulfotomaculum</taxon>
    </lineage>
</organism>
<evidence type="ECO:0000256" key="7">
    <source>
        <dbReference type="ARBA" id="ARBA00024867"/>
    </source>
</evidence>
<keyword evidence="3" id="KW-0902">Two-component regulatory system</keyword>
<dbReference type="GO" id="GO:0006355">
    <property type="term" value="P:regulation of DNA-templated transcription"/>
    <property type="evidence" value="ECO:0007669"/>
    <property type="project" value="InterPro"/>
</dbReference>
<comment type="function">
    <text evidence="7">May play the central regulatory role in sporulation. It may be an element of the effector pathway responsible for the activation of sporulation genes in response to nutritional stress. Spo0A may act in concert with spo0H (a sigma factor) to control the expression of some genes that are critical to the sporulation process.</text>
</comment>
<accession>A0A1B7LHQ5</accession>
<dbReference type="Gene3D" id="1.10.10.10">
    <property type="entry name" value="Winged helix-like DNA-binding domain superfamily/Winged helix DNA-binding domain"/>
    <property type="match status" value="1"/>
</dbReference>